<dbReference type="SUPFAM" id="SSF55060">
    <property type="entry name" value="GHMP Kinase, C-terminal domain"/>
    <property type="match status" value="1"/>
</dbReference>
<dbReference type="InterPro" id="IPR036554">
    <property type="entry name" value="GHMP_kinase_C_sf"/>
</dbReference>
<proteinExistence type="predicted"/>
<evidence type="ECO:0000259" key="11">
    <source>
        <dbReference type="Pfam" id="PF08544"/>
    </source>
</evidence>
<gene>
    <name evidence="12" type="ORF">B5E88_10450</name>
</gene>
<evidence type="ECO:0000256" key="1">
    <source>
        <dbReference type="ARBA" id="ARBA00022490"/>
    </source>
</evidence>
<dbReference type="RefSeq" id="WP_016251338.1">
    <property type="nucleotide sequence ID" value="NZ_CP010059.1"/>
</dbReference>
<dbReference type="UniPathway" id="UPA00057">
    <property type="reaction ID" value="UER00098"/>
</dbReference>
<keyword evidence="5 12" id="KW-0418">Kinase</keyword>
<evidence type="ECO:0000256" key="3">
    <source>
        <dbReference type="ARBA" id="ARBA00022679"/>
    </source>
</evidence>
<feature type="domain" description="GHMP kinase C-terminal" evidence="11">
    <location>
        <begin position="220"/>
        <end position="296"/>
    </location>
</feature>
<evidence type="ECO:0000259" key="10">
    <source>
        <dbReference type="Pfam" id="PF00288"/>
    </source>
</evidence>
<dbReference type="Gene3D" id="3.30.70.890">
    <property type="entry name" value="GHMP kinase, C-terminal domain"/>
    <property type="match status" value="1"/>
</dbReference>
<dbReference type="GO" id="GO:0005829">
    <property type="term" value="C:cytosol"/>
    <property type="evidence" value="ECO:0007669"/>
    <property type="project" value="TreeGrafter"/>
</dbReference>
<reference evidence="13" key="1">
    <citation type="submission" date="2017-04" db="EMBL/GenBank/DDBJ databases">
        <title>Function of individual gut microbiota members based on whole genome sequencing of pure cultures obtained from chicken caecum.</title>
        <authorList>
            <person name="Medvecky M."/>
            <person name="Cejkova D."/>
            <person name="Polansky O."/>
            <person name="Karasova D."/>
            <person name="Kubasova T."/>
            <person name="Cizek A."/>
            <person name="Rychlik I."/>
        </authorList>
    </citation>
    <scope>NUCLEOTIDE SEQUENCE [LARGE SCALE GENOMIC DNA]</scope>
    <source>
        <strain evidence="13">An144</strain>
    </source>
</reference>
<evidence type="ECO:0000256" key="5">
    <source>
        <dbReference type="ARBA" id="ARBA00022777"/>
    </source>
</evidence>
<name>A0A0H2Q0B0_9ENTE</name>
<dbReference type="NCBIfam" id="TIGR00549">
    <property type="entry name" value="mevalon_kin"/>
    <property type="match status" value="1"/>
</dbReference>
<evidence type="ECO:0000256" key="2">
    <source>
        <dbReference type="ARBA" id="ARBA00022516"/>
    </source>
</evidence>
<dbReference type="InterPro" id="IPR020568">
    <property type="entry name" value="Ribosomal_Su5_D2-typ_SF"/>
</dbReference>
<keyword evidence="1" id="KW-0963">Cytoplasm</keyword>
<keyword evidence="3" id="KW-0808">Transferase</keyword>
<sequence length="313" mass="34109">MKKIGNGHATGKIILIGEHSVVYGKKAIAFPFAGVGIHTLVQANPTVHIQSKYFNGTLDEMKQVTSMHNLVSLIEVLKKDLELPNFCLNIKSTIPAERGMGSSAAVAVSIIRAIFDWQALPLDEKKLLKYVDYSEQIAHDNPSGIDAVATSGTQPILFEKSQPFETFQLNVDAYLLVADTGIKGQTRQAVKDVANLVQQKGASIRHIIDQLGDLTLEAKTAIVENQAEKLGQIMTASHRLLQKLTVSNHTLDQAVELALNHHALGAKLTGGGRGGCLIVLAKDLQNARFIQEKLISYGMKRTWLQGLGVYQNV</sequence>
<comment type="caution">
    <text evidence="12">The sequence shown here is derived from an EMBL/GenBank/DDBJ whole genome shotgun (WGS) entry which is preliminary data.</text>
</comment>
<keyword evidence="4" id="KW-0547">Nucleotide-binding</keyword>
<evidence type="ECO:0000256" key="8">
    <source>
        <dbReference type="ARBA" id="ARBA00023098"/>
    </source>
</evidence>
<dbReference type="InterPro" id="IPR006205">
    <property type="entry name" value="Mev_gal_kin"/>
</dbReference>
<evidence type="ECO:0000256" key="7">
    <source>
        <dbReference type="ARBA" id="ARBA00022842"/>
    </source>
</evidence>
<organism evidence="12 13">
    <name type="scientific">Enterococcus cecorum</name>
    <dbReference type="NCBI Taxonomy" id="44008"/>
    <lineage>
        <taxon>Bacteria</taxon>
        <taxon>Bacillati</taxon>
        <taxon>Bacillota</taxon>
        <taxon>Bacilli</taxon>
        <taxon>Lactobacillales</taxon>
        <taxon>Enterococcaceae</taxon>
        <taxon>Enterococcus</taxon>
    </lineage>
</organism>
<dbReference type="PANTHER" id="PTHR43290">
    <property type="entry name" value="MEVALONATE KINASE"/>
    <property type="match status" value="1"/>
</dbReference>
<dbReference type="Gene3D" id="3.30.230.10">
    <property type="match status" value="1"/>
</dbReference>
<evidence type="ECO:0000256" key="6">
    <source>
        <dbReference type="ARBA" id="ARBA00022840"/>
    </source>
</evidence>
<dbReference type="GO" id="GO:0019287">
    <property type="term" value="P:isopentenyl diphosphate biosynthetic process, mevalonate pathway"/>
    <property type="evidence" value="ECO:0007669"/>
    <property type="project" value="UniProtKB-UniPathway"/>
</dbReference>
<accession>A0A0H2Q0B0</accession>
<dbReference type="Pfam" id="PF08544">
    <property type="entry name" value="GHMP_kinases_C"/>
    <property type="match status" value="1"/>
</dbReference>
<evidence type="ECO:0000256" key="4">
    <source>
        <dbReference type="ARBA" id="ARBA00022741"/>
    </source>
</evidence>
<keyword evidence="6" id="KW-0067">ATP-binding</keyword>
<dbReference type="Proteomes" id="UP000196074">
    <property type="component" value="Unassembled WGS sequence"/>
</dbReference>
<dbReference type="PANTHER" id="PTHR43290:SF2">
    <property type="entry name" value="MEVALONATE KINASE"/>
    <property type="match status" value="1"/>
</dbReference>
<dbReference type="Pfam" id="PF00288">
    <property type="entry name" value="GHMP_kinases_N"/>
    <property type="match status" value="1"/>
</dbReference>
<keyword evidence="2" id="KW-0444">Lipid biosynthesis</keyword>
<dbReference type="EMBL" id="NFLC01000025">
    <property type="protein sequence ID" value="OUQ09177.1"/>
    <property type="molecule type" value="Genomic_DNA"/>
</dbReference>
<feature type="domain" description="GHMP kinase N-terminal" evidence="10">
    <location>
        <begin position="72"/>
        <end position="149"/>
    </location>
</feature>
<evidence type="ECO:0000313" key="13">
    <source>
        <dbReference type="Proteomes" id="UP000196074"/>
    </source>
</evidence>
<dbReference type="InterPro" id="IPR014721">
    <property type="entry name" value="Ribsml_uS5_D2-typ_fold_subgr"/>
</dbReference>
<dbReference type="GO" id="GO:0004496">
    <property type="term" value="F:mevalonate kinase activity"/>
    <property type="evidence" value="ECO:0007669"/>
    <property type="project" value="InterPro"/>
</dbReference>
<keyword evidence="7" id="KW-0460">Magnesium</keyword>
<keyword evidence="8" id="KW-0443">Lipid metabolism</keyword>
<comment type="pathway">
    <text evidence="9">Isoprenoid biosynthesis; isopentenyl diphosphate biosynthesis via mevalonate pathway; isopentenyl diphosphate from (R)-mevalonate: step 1/3.</text>
</comment>
<dbReference type="InterPro" id="IPR013750">
    <property type="entry name" value="GHMP_kinase_C_dom"/>
</dbReference>
<protein>
    <submittedName>
        <fullName evidence="12">Mevalonate kinase</fullName>
    </submittedName>
</protein>
<dbReference type="PRINTS" id="PR00959">
    <property type="entry name" value="MEVGALKINASE"/>
</dbReference>
<dbReference type="SUPFAM" id="SSF54211">
    <property type="entry name" value="Ribosomal protein S5 domain 2-like"/>
    <property type="match status" value="1"/>
</dbReference>
<dbReference type="GeneID" id="60870790"/>
<dbReference type="GO" id="GO:0005524">
    <property type="term" value="F:ATP binding"/>
    <property type="evidence" value="ECO:0007669"/>
    <property type="project" value="UniProtKB-KW"/>
</dbReference>
<evidence type="ECO:0000313" key="12">
    <source>
        <dbReference type="EMBL" id="OUQ09177.1"/>
    </source>
</evidence>
<evidence type="ECO:0000256" key="9">
    <source>
        <dbReference type="ARBA" id="ARBA00029438"/>
    </source>
</evidence>
<dbReference type="InterPro" id="IPR006204">
    <property type="entry name" value="GHMP_kinase_N_dom"/>
</dbReference>
<dbReference type="AlphaFoldDB" id="A0A0H2Q0B0"/>